<dbReference type="InterPro" id="IPR004101">
    <property type="entry name" value="Mur_ligase_C"/>
</dbReference>
<protein>
    <recommendedName>
        <fullName evidence="11">UDP-N-acetylmuramoyl-L-alanyl-D-glutamate--2,6-diaminopimelate ligase</fullName>
        <ecNumber evidence="11">6.3.2.13</ecNumber>
    </recommendedName>
    <alternativeName>
        <fullName evidence="11">Meso-A2pm-adding enzyme</fullName>
    </alternativeName>
    <alternativeName>
        <fullName evidence="11">Meso-diaminopimelate-adding enzyme</fullName>
    </alternativeName>
    <alternativeName>
        <fullName evidence="11">UDP-MurNAc-L-Ala-D-Glu:meso-diaminopimelate ligase</fullName>
    </alternativeName>
    <alternativeName>
        <fullName evidence="11">UDP-MurNAc-tripeptide synthetase</fullName>
    </alternativeName>
    <alternativeName>
        <fullName evidence="11">UDP-N-acetylmuramyl-tripeptide synthetase</fullName>
    </alternativeName>
</protein>
<dbReference type="GO" id="GO:0008765">
    <property type="term" value="F:UDP-N-acetylmuramoylalanyl-D-glutamate-2,6-diaminopimelate ligase activity"/>
    <property type="evidence" value="ECO:0007669"/>
    <property type="project" value="UniProtKB-UniRule"/>
</dbReference>
<dbReference type="EMBL" id="BDFE01000008">
    <property type="protein sequence ID" value="GAU07817.1"/>
    <property type="molecule type" value="Genomic_DNA"/>
</dbReference>
<keyword evidence="7 11" id="KW-0133">Cell shape</keyword>
<keyword evidence="8 11" id="KW-0573">Peptidoglycan synthesis</keyword>
<dbReference type="Gene3D" id="3.90.190.20">
    <property type="entry name" value="Mur ligase, C-terminal domain"/>
    <property type="match status" value="1"/>
</dbReference>
<feature type="modified residue" description="N6-carboxylysine" evidence="11">
    <location>
        <position position="218"/>
    </location>
</feature>
<feature type="binding site" evidence="11">
    <location>
        <position position="178"/>
    </location>
    <ligand>
        <name>UDP-N-acetyl-alpha-D-muramoyl-L-alanyl-D-glutamate</name>
        <dbReference type="ChEBI" id="CHEBI:83900"/>
    </ligand>
</feature>
<sequence length="486" mass="53059">MSIIFDQARWDELKERVRQGLHVKTHSALVEQGDVFIALPGTRHDGTMYIDQALERGASYIVACNVNRWAHDVSAEFLVHPSPRQALGELAAARFGTGNMHMKIVGITGTNGKTTTSYLIEHLLTSAGKKVGVIGTVNVRWPGHCHDVGMTTPDCWTLHDFLARMREDGVDVVCMEVSSHALDQERVAGITFDVAVFTNLTQDHLDYHHDMESYFLAKARLFQGSQGDEPLGIINVNDPYGKRLQKARSHCMGYGLETGALGNGLGGRLKACTRKGLELVMEYNGEQWFLSSPLVGRHNAMNLLAAQAVGLSLGLPVSAMQDLQSFAGVPGRLQRVVNARGLDIFVDYAHTPDALEKVCQALKGLGFKRLHVVFGCGGDRDHSKRPRMGAAVAATADVAIVTSDNPRHEAPEAIIDQILPGMNGTVATILREVDRRAAISRAIDGMEPGDVLLVAGKGHETYQQIGDTKYPFDDVQVIMELLHAEE</sequence>
<dbReference type="InterPro" id="IPR013221">
    <property type="entry name" value="Mur_ligase_cen"/>
</dbReference>
<evidence type="ECO:0000259" key="13">
    <source>
        <dbReference type="Pfam" id="PF01225"/>
    </source>
</evidence>
<dbReference type="InterPro" id="IPR035911">
    <property type="entry name" value="MurE/MurF_N"/>
</dbReference>
<evidence type="ECO:0000259" key="14">
    <source>
        <dbReference type="Pfam" id="PF02875"/>
    </source>
</evidence>
<reference evidence="17" key="1">
    <citation type="submission" date="2016-06" db="EMBL/GenBank/DDBJ databases">
        <title>Draft genome sequence of Desulfoplanes formicivorans strain Pf12B.</title>
        <authorList>
            <person name="Watanabe M."/>
            <person name="Kojima H."/>
            <person name="Fukui M."/>
        </authorList>
    </citation>
    <scope>NUCLEOTIDE SEQUENCE [LARGE SCALE GENOMIC DNA]</scope>
    <source>
        <strain evidence="17">Pf12B</strain>
    </source>
</reference>
<keyword evidence="9 11" id="KW-0131">Cell cycle</keyword>
<feature type="binding site" evidence="11">
    <location>
        <position position="25"/>
    </location>
    <ligand>
        <name>UDP-N-acetyl-alpha-D-muramoyl-L-alanyl-D-glutamate</name>
        <dbReference type="ChEBI" id="CHEBI:83900"/>
    </ligand>
</feature>
<dbReference type="OrthoDB" id="9800958at2"/>
<dbReference type="SUPFAM" id="SSF53623">
    <property type="entry name" value="MurD-like peptide ligases, catalytic domain"/>
    <property type="match status" value="1"/>
</dbReference>
<comment type="catalytic activity">
    <reaction evidence="11">
        <text>UDP-N-acetyl-alpha-D-muramoyl-L-alanyl-D-glutamate + meso-2,6-diaminopimelate + ATP = UDP-N-acetyl-alpha-D-muramoyl-L-alanyl-gamma-D-glutamyl-meso-2,6-diaminopimelate + ADP + phosphate + H(+)</text>
        <dbReference type="Rhea" id="RHEA:23676"/>
        <dbReference type="ChEBI" id="CHEBI:15378"/>
        <dbReference type="ChEBI" id="CHEBI:30616"/>
        <dbReference type="ChEBI" id="CHEBI:43474"/>
        <dbReference type="ChEBI" id="CHEBI:57791"/>
        <dbReference type="ChEBI" id="CHEBI:83900"/>
        <dbReference type="ChEBI" id="CHEBI:83905"/>
        <dbReference type="ChEBI" id="CHEBI:456216"/>
        <dbReference type="EC" id="6.3.2.13"/>
    </reaction>
</comment>
<evidence type="ECO:0000256" key="7">
    <source>
        <dbReference type="ARBA" id="ARBA00022960"/>
    </source>
</evidence>
<evidence type="ECO:0000256" key="12">
    <source>
        <dbReference type="RuleBase" id="RU004135"/>
    </source>
</evidence>
<dbReference type="InterPro" id="IPR018109">
    <property type="entry name" value="Folylpolyglutamate_synth_CS"/>
</dbReference>
<feature type="binding site" evidence="11">
    <location>
        <position position="456"/>
    </location>
    <ligand>
        <name>meso-2,6-diaminopimelate</name>
        <dbReference type="ChEBI" id="CHEBI:57791"/>
    </ligand>
</feature>
<dbReference type="STRING" id="1592317.DPF_0516"/>
<comment type="subcellular location">
    <subcellularLocation>
        <location evidence="11 12">Cytoplasm</location>
    </subcellularLocation>
</comment>
<comment type="caution">
    <text evidence="16">The sequence shown here is derived from an EMBL/GenBank/DDBJ whole genome shotgun (WGS) entry which is preliminary data.</text>
</comment>
<dbReference type="InterPro" id="IPR036565">
    <property type="entry name" value="Mur-like_cat_sf"/>
</dbReference>
<feature type="domain" description="Mur ligase central" evidence="15">
    <location>
        <begin position="107"/>
        <end position="309"/>
    </location>
</feature>
<dbReference type="GO" id="GO:0051301">
    <property type="term" value="P:cell division"/>
    <property type="evidence" value="ECO:0007669"/>
    <property type="project" value="UniProtKB-KW"/>
</dbReference>
<feature type="binding site" evidence="11">
    <location>
        <position position="380"/>
    </location>
    <ligand>
        <name>meso-2,6-diaminopimelate</name>
        <dbReference type="ChEBI" id="CHEBI:57791"/>
    </ligand>
</feature>
<evidence type="ECO:0000256" key="8">
    <source>
        <dbReference type="ARBA" id="ARBA00022984"/>
    </source>
</evidence>
<comment type="pathway">
    <text evidence="11 12">Cell wall biogenesis; peptidoglycan biosynthesis.</text>
</comment>
<evidence type="ECO:0000256" key="11">
    <source>
        <dbReference type="HAMAP-Rule" id="MF_00208"/>
    </source>
</evidence>
<proteinExistence type="inferred from homology"/>
<evidence type="ECO:0000259" key="15">
    <source>
        <dbReference type="Pfam" id="PF08245"/>
    </source>
</evidence>
<keyword evidence="3 11" id="KW-0436">Ligase</keyword>
<dbReference type="SUPFAM" id="SSF63418">
    <property type="entry name" value="MurE/MurF N-terminal domain"/>
    <property type="match status" value="1"/>
</dbReference>
<feature type="binding site" evidence="11">
    <location>
        <position position="184"/>
    </location>
    <ligand>
        <name>UDP-N-acetyl-alpha-D-muramoyl-L-alanyl-D-glutamate</name>
        <dbReference type="ChEBI" id="CHEBI:83900"/>
    </ligand>
</feature>
<dbReference type="HAMAP" id="MF_00208">
    <property type="entry name" value="MurE"/>
    <property type="match status" value="1"/>
</dbReference>
<keyword evidence="11" id="KW-0460">Magnesium</keyword>
<evidence type="ECO:0000256" key="6">
    <source>
        <dbReference type="ARBA" id="ARBA00022840"/>
    </source>
</evidence>
<dbReference type="InterPro" id="IPR036615">
    <property type="entry name" value="Mur_ligase_C_dom_sf"/>
</dbReference>
<dbReference type="Gene3D" id="3.40.1190.10">
    <property type="entry name" value="Mur-like, catalytic domain"/>
    <property type="match status" value="1"/>
</dbReference>
<dbReference type="GO" id="GO:0009252">
    <property type="term" value="P:peptidoglycan biosynthetic process"/>
    <property type="evidence" value="ECO:0007669"/>
    <property type="project" value="UniProtKB-UniRule"/>
</dbReference>
<dbReference type="Pfam" id="PF02875">
    <property type="entry name" value="Mur_ligase_C"/>
    <property type="match status" value="1"/>
</dbReference>
<evidence type="ECO:0000256" key="1">
    <source>
        <dbReference type="ARBA" id="ARBA00005898"/>
    </source>
</evidence>
<evidence type="ECO:0000256" key="9">
    <source>
        <dbReference type="ARBA" id="ARBA00023306"/>
    </source>
</evidence>
<dbReference type="InterPro" id="IPR000713">
    <property type="entry name" value="Mur_ligase_N"/>
</dbReference>
<dbReference type="Proteomes" id="UP000095200">
    <property type="component" value="Unassembled WGS sequence"/>
</dbReference>
<dbReference type="Pfam" id="PF08245">
    <property type="entry name" value="Mur_ligase_M"/>
    <property type="match status" value="1"/>
</dbReference>
<dbReference type="PROSITE" id="PS01011">
    <property type="entry name" value="FOLYLPOLYGLU_SYNT_1"/>
    <property type="match status" value="1"/>
</dbReference>
<dbReference type="RefSeq" id="WP_069857327.1">
    <property type="nucleotide sequence ID" value="NZ_BDFE01000008.1"/>
</dbReference>
<dbReference type="PANTHER" id="PTHR23135:SF4">
    <property type="entry name" value="UDP-N-ACETYLMURAMOYL-L-ALANYL-D-GLUTAMATE--2,6-DIAMINOPIMELATE LIGASE MURE HOMOLOG, CHLOROPLASTIC"/>
    <property type="match status" value="1"/>
</dbReference>
<comment type="PTM">
    <text evidence="11">Carboxylation is probably crucial for Mg(2+) binding and, consequently, for the gamma-phosphate positioning of ATP.</text>
</comment>
<dbReference type="GO" id="GO:0005737">
    <property type="term" value="C:cytoplasm"/>
    <property type="evidence" value="ECO:0007669"/>
    <property type="project" value="UniProtKB-SubCell"/>
</dbReference>
<feature type="domain" description="Mur ligase C-terminal" evidence="14">
    <location>
        <begin position="331"/>
        <end position="458"/>
    </location>
</feature>
<evidence type="ECO:0000256" key="3">
    <source>
        <dbReference type="ARBA" id="ARBA00022598"/>
    </source>
</evidence>
<keyword evidence="6 11" id="KW-0067">ATP-binding</keyword>
<dbReference type="AlphaFoldDB" id="A0A194ACF6"/>
<evidence type="ECO:0000256" key="2">
    <source>
        <dbReference type="ARBA" id="ARBA00022490"/>
    </source>
</evidence>
<keyword evidence="5 11" id="KW-0547">Nucleotide-binding</keyword>
<feature type="binding site" evidence="11">
    <location>
        <begin position="151"/>
        <end position="152"/>
    </location>
    <ligand>
        <name>UDP-N-acetyl-alpha-D-muramoyl-L-alanyl-D-glutamate</name>
        <dbReference type="ChEBI" id="CHEBI:83900"/>
    </ligand>
</feature>
<dbReference type="GO" id="GO:0008360">
    <property type="term" value="P:regulation of cell shape"/>
    <property type="evidence" value="ECO:0007669"/>
    <property type="project" value="UniProtKB-KW"/>
</dbReference>
<feature type="binding site" evidence="11">
    <location>
        <position position="186"/>
    </location>
    <ligand>
        <name>UDP-N-acetyl-alpha-D-muramoyl-L-alanyl-D-glutamate</name>
        <dbReference type="ChEBI" id="CHEBI:83900"/>
    </ligand>
</feature>
<gene>
    <name evidence="11" type="primary">murE</name>
    <name evidence="16" type="ORF">DPF_0516</name>
</gene>
<name>A0A194ACF6_9BACT</name>
<dbReference type="NCBIfam" id="NF001126">
    <property type="entry name" value="PRK00139.1-4"/>
    <property type="match status" value="1"/>
</dbReference>
<feature type="binding site" evidence="11">
    <location>
        <position position="460"/>
    </location>
    <ligand>
        <name>meso-2,6-diaminopimelate</name>
        <dbReference type="ChEBI" id="CHEBI:57791"/>
    </ligand>
</feature>
<keyword evidence="2 11" id="KW-0963">Cytoplasm</keyword>
<keyword evidence="10 11" id="KW-0961">Cell wall biogenesis/degradation</keyword>
<dbReference type="UniPathway" id="UPA00219"/>
<dbReference type="EC" id="6.3.2.13" evidence="11"/>
<keyword evidence="17" id="KW-1185">Reference proteome</keyword>
<feature type="short sequence motif" description="Meso-diaminopimelate recognition motif" evidence="11">
    <location>
        <begin position="404"/>
        <end position="407"/>
    </location>
</feature>
<evidence type="ECO:0000256" key="10">
    <source>
        <dbReference type="ARBA" id="ARBA00023316"/>
    </source>
</evidence>
<keyword evidence="4 11" id="KW-0132">Cell division</keyword>
<dbReference type="GO" id="GO:0000287">
    <property type="term" value="F:magnesium ion binding"/>
    <property type="evidence" value="ECO:0007669"/>
    <property type="project" value="UniProtKB-UniRule"/>
</dbReference>
<evidence type="ECO:0000313" key="16">
    <source>
        <dbReference type="EMBL" id="GAU07817.1"/>
    </source>
</evidence>
<accession>A0A194ACF6</accession>
<comment type="cofactor">
    <cofactor evidence="11">
        <name>Mg(2+)</name>
        <dbReference type="ChEBI" id="CHEBI:18420"/>
    </cofactor>
</comment>
<comment type="function">
    <text evidence="11">Catalyzes the addition of meso-diaminopimelic acid to the nucleotide precursor UDP-N-acetylmuramoyl-L-alanyl-D-glutamate (UMAG) in the biosynthesis of bacterial cell-wall peptidoglycan.</text>
</comment>
<dbReference type="NCBIfam" id="NF001124">
    <property type="entry name" value="PRK00139.1-2"/>
    <property type="match status" value="1"/>
</dbReference>
<feature type="domain" description="Mur ligase N-terminal catalytic" evidence="13">
    <location>
        <begin position="23"/>
        <end position="93"/>
    </location>
</feature>
<dbReference type="GO" id="GO:0071555">
    <property type="term" value="P:cell wall organization"/>
    <property type="evidence" value="ECO:0007669"/>
    <property type="project" value="UniProtKB-KW"/>
</dbReference>
<evidence type="ECO:0000256" key="5">
    <source>
        <dbReference type="ARBA" id="ARBA00022741"/>
    </source>
</evidence>
<evidence type="ECO:0000256" key="4">
    <source>
        <dbReference type="ARBA" id="ARBA00022618"/>
    </source>
</evidence>
<dbReference type="Pfam" id="PF01225">
    <property type="entry name" value="Mur_ligase"/>
    <property type="match status" value="1"/>
</dbReference>
<organism evidence="16 17">
    <name type="scientific">Desulfoplanes formicivorans</name>
    <dbReference type="NCBI Taxonomy" id="1592317"/>
    <lineage>
        <taxon>Bacteria</taxon>
        <taxon>Pseudomonadati</taxon>
        <taxon>Thermodesulfobacteriota</taxon>
        <taxon>Desulfovibrionia</taxon>
        <taxon>Desulfovibrionales</taxon>
        <taxon>Desulfoplanaceae</taxon>
        <taxon>Desulfoplanes</taxon>
    </lineage>
</organism>
<evidence type="ECO:0000313" key="17">
    <source>
        <dbReference type="Proteomes" id="UP000095200"/>
    </source>
</evidence>
<dbReference type="PANTHER" id="PTHR23135">
    <property type="entry name" value="MUR LIGASE FAMILY MEMBER"/>
    <property type="match status" value="1"/>
</dbReference>
<dbReference type="GO" id="GO:0005524">
    <property type="term" value="F:ATP binding"/>
    <property type="evidence" value="ECO:0007669"/>
    <property type="project" value="UniProtKB-UniRule"/>
</dbReference>
<dbReference type="NCBIfam" id="TIGR01085">
    <property type="entry name" value="murE"/>
    <property type="match status" value="1"/>
</dbReference>
<feature type="binding site" evidence="11">
    <location>
        <begin position="109"/>
        <end position="115"/>
    </location>
    <ligand>
        <name>ATP</name>
        <dbReference type="ChEBI" id="CHEBI:30616"/>
    </ligand>
</feature>
<dbReference type="Gene3D" id="3.40.1390.10">
    <property type="entry name" value="MurE/MurF, N-terminal domain"/>
    <property type="match status" value="1"/>
</dbReference>
<dbReference type="InterPro" id="IPR005761">
    <property type="entry name" value="UDP-N-AcMur-Glu-dNH2Pim_ligase"/>
</dbReference>
<dbReference type="SUPFAM" id="SSF53244">
    <property type="entry name" value="MurD-like peptide ligases, peptide-binding domain"/>
    <property type="match status" value="1"/>
</dbReference>
<comment type="caution">
    <text evidence="11">Lacks conserved residue(s) required for the propagation of feature annotation.</text>
</comment>
<dbReference type="GO" id="GO:0004326">
    <property type="term" value="F:tetrahydrofolylpolyglutamate synthase activity"/>
    <property type="evidence" value="ECO:0007669"/>
    <property type="project" value="InterPro"/>
</dbReference>
<comment type="similarity">
    <text evidence="1 11">Belongs to the MurCDEF family. MurE subfamily.</text>
</comment>
<feature type="binding site" evidence="11">
    <location>
        <begin position="404"/>
        <end position="407"/>
    </location>
    <ligand>
        <name>meso-2,6-diaminopimelate</name>
        <dbReference type="ChEBI" id="CHEBI:57791"/>
    </ligand>
</feature>